<evidence type="ECO:0000256" key="2">
    <source>
        <dbReference type="ARBA" id="ARBA00010291"/>
    </source>
</evidence>
<feature type="compositionally biased region" description="Basic and acidic residues" evidence="4">
    <location>
        <begin position="364"/>
        <end position="380"/>
    </location>
</feature>
<proteinExistence type="inferred from homology"/>
<dbReference type="PANTHER" id="PTHR16684">
    <property type="entry name" value="CENTROMERE PROTEIN C"/>
    <property type="match status" value="1"/>
</dbReference>
<evidence type="ECO:0008006" key="7">
    <source>
        <dbReference type="Google" id="ProtNLM"/>
    </source>
</evidence>
<comment type="subcellular location">
    <subcellularLocation>
        <location evidence="1">Nucleus</location>
    </subcellularLocation>
</comment>
<accession>A0ABD3CSP6</accession>
<dbReference type="EMBL" id="JAVIJP010000032">
    <property type="protein sequence ID" value="KAL3633013.1"/>
    <property type="molecule type" value="Genomic_DNA"/>
</dbReference>
<comment type="similarity">
    <text evidence="2">Belongs to the CENP-C/MIF2 family.</text>
</comment>
<dbReference type="AlphaFoldDB" id="A0ABD3CSP6"/>
<dbReference type="InterPro" id="IPR028386">
    <property type="entry name" value="CENP-C/Mif2/cnp3"/>
</dbReference>
<dbReference type="GO" id="GO:0005634">
    <property type="term" value="C:nucleus"/>
    <property type="evidence" value="ECO:0007669"/>
    <property type="project" value="UniProtKB-SubCell"/>
</dbReference>
<dbReference type="PANTHER" id="PTHR16684:SF11">
    <property type="entry name" value="CENTROMERE PROTEIN C"/>
    <property type="match status" value="1"/>
</dbReference>
<name>A0ABD3CSP6_9LAMI</name>
<keyword evidence="3" id="KW-0539">Nucleus</keyword>
<sequence>MDPLSGLIGPSLFPRTIKAPADFSVALDPKDLDSIHSFMKSLPAVIMESSVDINSLEDPDEFFDAYEMMEKANKEIQKQLGVSVDDVDLFQPLNKRCRRPGILGKSFTGGRKYKHRYNEDDYTLMMPQVTVNQDIPSSPKDNSLENLVPLMSSEKTVDHDIPSASKVNSQEDLVHQDPNPNADLEEVELEGYMKKTNNEDSDLLEELLSCNYEVLEGDGAMNLLQERLNIKTYDRESLPMTESYRKLGRNSLVIDSVLKNLSKKPTIEHEGGSVQDQFSPVNAELSECPNISVVEPKDQPIGQVDAANDLCTSSEFESRVNVGDTEHVPSNMDALEVMGNEDVLPEQLADENASAQHADANGRPIEERDNDLGRTMKFNDESNPSVLEEETRNDTLNGQLTVPEQQPEAHPMRKSLAEAGTSFKTVVRRSKRIRMRPLEYWKGDRFLYGRVDDSKKLLGVKYISPGKGNGKLKVKPFILSESTNFKEELELATRH</sequence>
<evidence type="ECO:0000256" key="1">
    <source>
        <dbReference type="ARBA" id="ARBA00004123"/>
    </source>
</evidence>
<dbReference type="Proteomes" id="UP001632038">
    <property type="component" value="Unassembled WGS sequence"/>
</dbReference>
<protein>
    <recommendedName>
        <fullName evidence="7">Centromere protein C</fullName>
    </recommendedName>
</protein>
<gene>
    <name evidence="5" type="ORF">CASFOL_025997</name>
</gene>
<reference evidence="6" key="1">
    <citation type="journal article" date="2024" name="IScience">
        <title>Strigolactones Initiate the Formation of Haustorium-like Structures in Castilleja.</title>
        <authorList>
            <person name="Buerger M."/>
            <person name="Peterson D."/>
            <person name="Chory J."/>
        </authorList>
    </citation>
    <scope>NUCLEOTIDE SEQUENCE [LARGE SCALE GENOMIC DNA]</scope>
</reference>
<evidence type="ECO:0000313" key="5">
    <source>
        <dbReference type="EMBL" id="KAL3633013.1"/>
    </source>
</evidence>
<organism evidence="5 6">
    <name type="scientific">Castilleja foliolosa</name>
    <dbReference type="NCBI Taxonomy" id="1961234"/>
    <lineage>
        <taxon>Eukaryota</taxon>
        <taxon>Viridiplantae</taxon>
        <taxon>Streptophyta</taxon>
        <taxon>Embryophyta</taxon>
        <taxon>Tracheophyta</taxon>
        <taxon>Spermatophyta</taxon>
        <taxon>Magnoliopsida</taxon>
        <taxon>eudicotyledons</taxon>
        <taxon>Gunneridae</taxon>
        <taxon>Pentapetalae</taxon>
        <taxon>asterids</taxon>
        <taxon>lamiids</taxon>
        <taxon>Lamiales</taxon>
        <taxon>Orobanchaceae</taxon>
        <taxon>Pedicularideae</taxon>
        <taxon>Castillejinae</taxon>
        <taxon>Castilleja</taxon>
    </lineage>
</organism>
<feature type="region of interest" description="Disordered" evidence="4">
    <location>
        <begin position="351"/>
        <end position="398"/>
    </location>
</feature>
<comment type="caution">
    <text evidence="5">The sequence shown here is derived from an EMBL/GenBank/DDBJ whole genome shotgun (WGS) entry which is preliminary data.</text>
</comment>
<evidence type="ECO:0000256" key="3">
    <source>
        <dbReference type="ARBA" id="ARBA00023242"/>
    </source>
</evidence>
<keyword evidence="6" id="KW-1185">Reference proteome</keyword>
<dbReference type="GO" id="GO:0000779">
    <property type="term" value="C:condensed chromosome, centromeric region"/>
    <property type="evidence" value="ECO:0007669"/>
    <property type="project" value="UniProtKB-ARBA"/>
</dbReference>
<evidence type="ECO:0000313" key="6">
    <source>
        <dbReference type="Proteomes" id="UP001632038"/>
    </source>
</evidence>
<evidence type="ECO:0000256" key="4">
    <source>
        <dbReference type="SAM" id="MobiDB-lite"/>
    </source>
</evidence>